<organism evidence="1 2">
    <name type="scientific">Cannabis sativa</name>
    <name type="common">Hemp</name>
    <name type="synonym">Marijuana</name>
    <dbReference type="NCBI Taxonomy" id="3483"/>
    <lineage>
        <taxon>Eukaryota</taxon>
        <taxon>Viridiplantae</taxon>
        <taxon>Streptophyta</taxon>
        <taxon>Embryophyta</taxon>
        <taxon>Tracheophyta</taxon>
        <taxon>Spermatophyta</taxon>
        <taxon>Magnoliopsida</taxon>
        <taxon>eudicotyledons</taxon>
        <taxon>Gunneridae</taxon>
        <taxon>Pentapetalae</taxon>
        <taxon>rosids</taxon>
        <taxon>fabids</taxon>
        <taxon>Rosales</taxon>
        <taxon>Cannabaceae</taxon>
        <taxon>Cannabis</taxon>
    </lineage>
</organism>
<keyword evidence="2" id="KW-1185">Reference proteome</keyword>
<evidence type="ECO:0000313" key="1">
    <source>
        <dbReference type="EnsemblPlants" id="cds.evm.model.08.1520"/>
    </source>
</evidence>
<name>A0A803Q8Y4_CANSA</name>
<proteinExistence type="predicted"/>
<reference evidence="1" key="1">
    <citation type="submission" date="2018-11" db="EMBL/GenBank/DDBJ databases">
        <authorList>
            <person name="Grassa J C."/>
        </authorList>
    </citation>
    <scope>NUCLEOTIDE SEQUENCE [LARGE SCALE GENOMIC DNA]</scope>
</reference>
<dbReference type="EMBL" id="UZAU01000713">
    <property type="status" value="NOT_ANNOTATED_CDS"/>
    <property type="molecule type" value="Genomic_DNA"/>
</dbReference>
<sequence length="367" mass="41539">MALLMDNNAFIMTTSDGFHGFNVGKVDTGSKVGIKRRMLPISIFSSNTKRKGRKEYNHVSHLCFIGSDHRPIVLSTTARPNLNKNLSSRSWFHFENTWASEDDCINIIQSEWQLKHNDPLFNVTQYIGVVANKLSSWIKNIHHRHKKAIINKKKELSLVDANLTQTNCWELIKIEKGLDVLNEKDEKYWASHGKCSWLKLRDKNSATFTSLSSLVKLDYSNDLLTSFPYGHSGPSISHLLFADDSLFFLCASSVQCKRDLKPCLTDLYDQGVVWRVGNGRCISIYGDSWIPLTTGYISSSPRFLEEDATVSALRIDGGGCNVLLVHDMFNPKEAKVILSIPWSLNDTPDKLVWGLENHGFYSVKSSY</sequence>
<protein>
    <submittedName>
        <fullName evidence="1">Uncharacterized protein</fullName>
    </submittedName>
</protein>
<dbReference type="AlphaFoldDB" id="A0A803Q8Y4"/>
<dbReference type="Gramene" id="evm.model.08.1520">
    <property type="protein sequence ID" value="cds.evm.model.08.1520"/>
    <property type="gene ID" value="evm.TU.08.1520"/>
</dbReference>
<dbReference type="Proteomes" id="UP000596661">
    <property type="component" value="Chromosome 8"/>
</dbReference>
<accession>A0A803Q8Y4</accession>
<evidence type="ECO:0000313" key="2">
    <source>
        <dbReference type="Proteomes" id="UP000596661"/>
    </source>
</evidence>
<reference evidence="1" key="2">
    <citation type="submission" date="2021-03" db="UniProtKB">
        <authorList>
            <consortium name="EnsemblPlants"/>
        </authorList>
    </citation>
    <scope>IDENTIFICATION</scope>
</reference>
<dbReference type="EnsemblPlants" id="evm.model.08.1520">
    <property type="protein sequence ID" value="cds.evm.model.08.1520"/>
    <property type="gene ID" value="evm.TU.08.1520"/>
</dbReference>